<proteinExistence type="predicted"/>
<dbReference type="Proteomes" id="UP000276776">
    <property type="component" value="Unassembled WGS sequence"/>
</dbReference>
<reference evidence="5 6" key="2">
    <citation type="submission" date="2018-11" db="EMBL/GenBank/DDBJ databases">
        <authorList>
            <consortium name="Pathogen Informatics"/>
        </authorList>
    </citation>
    <scope>NUCLEOTIDE SEQUENCE [LARGE SCALE GENOMIC DNA]</scope>
</reference>
<protein>
    <submittedName>
        <fullName evidence="7">SAM-dependent MTase TRM10-type domain-containing protein</fullName>
    </submittedName>
</protein>
<dbReference type="GO" id="GO:0070131">
    <property type="term" value="P:positive regulation of mitochondrial translation"/>
    <property type="evidence" value="ECO:0007669"/>
    <property type="project" value="TreeGrafter"/>
</dbReference>
<dbReference type="PANTHER" id="PTHR13563:SF12">
    <property type="entry name" value="PROTEIN CBG09110"/>
    <property type="match status" value="1"/>
</dbReference>
<dbReference type="GO" id="GO:0000049">
    <property type="term" value="F:tRNA binding"/>
    <property type="evidence" value="ECO:0007669"/>
    <property type="project" value="TreeGrafter"/>
</dbReference>
<dbReference type="InterPro" id="IPR028564">
    <property type="entry name" value="MT_TRM10-typ"/>
</dbReference>
<evidence type="ECO:0000256" key="1">
    <source>
        <dbReference type="ARBA" id="ARBA00022603"/>
    </source>
</evidence>
<evidence type="ECO:0000313" key="6">
    <source>
        <dbReference type="Proteomes" id="UP000276776"/>
    </source>
</evidence>
<dbReference type="Gene3D" id="3.40.1280.30">
    <property type="match status" value="1"/>
</dbReference>
<gene>
    <name evidence="5" type="ORF">TCLT_LOCUS4793</name>
</gene>
<accession>A0A0N5CWS3</accession>
<evidence type="ECO:0000313" key="5">
    <source>
        <dbReference type="EMBL" id="VDN01957.1"/>
    </source>
</evidence>
<dbReference type="STRING" id="103827.A0A0N5CWS3"/>
<dbReference type="OrthoDB" id="9976048at2759"/>
<name>A0A0N5CWS3_THECL</name>
<dbReference type="GO" id="GO:0097745">
    <property type="term" value="P:mitochondrial tRNA 5'-end processing"/>
    <property type="evidence" value="ECO:0007669"/>
    <property type="project" value="TreeGrafter"/>
</dbReference>
<dbReference type="OMA" id="ARIPFNE"/>
<dbReference type="InterPro" id="IPR038459">
    <property type="entry name" value="MT_TRM10-typ_sf"/>
</dbReference>
<evidence type="ECO:0000256" key="3">
    <source>
        <dbReference type="ARBA" id="ARBA00022691"/>
    </source>
</evidence>
<feature type="domain" description="SAM-dependent MTase TRM10-type" evidence="4">
    <location>
        <begin position="173"/>
        <end position="366"/>
    </location>
</feature>
<dbReference type="AlphaFoldDB" id="A0A0N5CWS3"/>
<keyword evidence="2" id="KW-0808">Transferase</keyword>
<evidence type="ECO:0000313" key="7">
    <source>
        <dbReference type="WBParaSite" id="TCLT_0000480401-mRNA-1"/>
    </source>
</evidence>
<organism evidence="7">
    <name type="scientific">Thelazia callipaeda</name>
    <name type="common">Oriental eyeworm</name>
    <name type="synonym">Parasitic nematode</name>
    <dbReference type="NCBI Taxonomy" id="103827"/>
    <lineage>
        <taxon>Eukaryota</taxon>
        <taxon>Metazoa</taxon>
        <taxon>Ecdysozoa</taxon>
        <taxon>Nematoda</taxon>
        <taxon>Chromadorea</taxon>
        <taxon>Rhabditida</taxon>
        <taxon>Spirurina</taxon>
        <taxon>Spiruromorpha</taxon>
        <taxon>Thelazioidea</taxon>
        <taxon>Thelaziidae</taxon>
        <taxon>Thelazia</taxon>
    </lineage>
</organism>
<evidence type="ECO:0000256" key="2">
    <source>
        <dbReference type="ARBA" id="ARBA00022679"/>
    </source>
</evidence>
<dbReference type="GO" id="GO:0005739">
    <property type="term" value="C:mitochondrion"/>
    <property type="evidence" value="ECO:0007669"/>
    <property type="project" value="TreeGrafter"/>
</dbReference>
<dbReference type="InterPro" id="IPR007356">
    <property type="entry name" value="tRNA_m1G_MeTrfase_euk"/>
</dbReference>
<sequence>MKCTTFLPSSSSGYCHKAFSTLPSTQEDEGRGKLKPSIEFLSSLDANSRKLANKIVAEVEIMEWMMPHPPSVLEDKHWDKLMKIEKTEDRVAYLQAYARHVFRDQMRQSKRKSISDLRDAFLDFQQSGFSHNGCVLYFQRWKFDTGGIGYGPSMYEMVSLKPSRNAKRMKHLEGAAAWRTLRLKEKPRIALDCQFIAKEFNDFSSRLATQLEYIIEENVRRREPFELSIVNYDESNPNCKAVTKMLKTKYAYQTIMPLYTDKDAVDLFNKNEIIYYAKWSQQIIKTPLEDKVYVICLGRDNRLPLGAARKRGCSTARIPFNEHYKLHNFNFLPFTSVVRVLHEVYQTGGDWHAAILNGIARRYFIPQEENISRTMNTQARLRNDEMTQQISQMVIDALKADDRNS</sequence>
<dbReference type="WBParaSite" id="TCLT_0000480401-mRNA-1">
    <property type="protein sequence ID" value="TCLT_0000480401-mRNA-1"/>
    <property type="gene ID" value="TCLT_0000480401"/>
</dbReference>
<keyword evidence="3" id="KW-0949">S-adenosyl-L-methionine</keyword>
<reference evidence="7" key="1">
    <citation type="submission" date="2017-02" db="UniProtKB">
        <authorList>
            <consortium name="WormBaseParasite"/>
        </authorList>
    </citation>
    <scope>IDENTIFICATION</scope>
</reference>
<dbReference type="PROSITE" id="PS51675">
    <property type="entry name" value="SAM_MT_TRM10"/>
    <property type="match status" value="1"/>
</dbReference>
<evidence type="ECO:0000259" key="4">
    <source>
        <dbReference type="PROSITE" id="PS51675"/>
    </source>
</evidence>
<dbReference type="GO" id="GO:0008168">
    <property type="term" value="F:methyltransferase activity"/>
    <property type="evidence" value="ECO:0007669"/>
    <property type="project" value="UniProtKB-KW"/>
</dbReference>
<dbReference type="GO" id="GO:0032259">
    <property type="term" value="P:methylation"/>
    <property type="evidence" value="ECO:0007669"/>
    <property type="project" value="UniProtKB-KW"/>
</dbReference>
<dbReference type="GO" id="GO:0005654">
    <property type="term" value="C:nucleoplasm"/>
    <property type="evidence" value="ECO:0007669"/>
    <property type="project" value="TreeGrafter"/>
</dbReference>
<dbReference type="PANTHER" id="PTHR13563">
    <property type="entry name" value="TRNA (GUANINE-9-) METHYLTRANSFERASE"/>
    <property type="match status" value="1"/>
</dbReference>
<dbReference type="EMBL" id="UYYF01004304">
    <property type="protein sequence ID" value="VDN01957.1"/>
    <property type="molecule type" value="Genomic_DNA"/>
</dbReference>
<keyword evidence="6" id="KW-1185">Reference proteome</keyword>
<keyword evidence="1" id="KW-0489">Methyltransferase</keyword>